<feature type="transmembrane region" description="Helical" evidence="2">
    <location>
        <begin position="46"/>
        <end position="65"/>
    </location>
</feature>
<feature type="domain" description="DUF4220" evidence="3">
    <location>
        <begin position="55"/>
        <end position="384"/>
    </location>
</feature>
<evidence type="ECO:0000256" key="1">
    <source>
        <dbReference type="SAM" id="MobiDB-lite"/>
    </source>
</evidence>
<sequence>MQLTATDAAVVIVKLVNDWVVRSLVLLSLATHLVLVLLAGVRRRRATGFGTALLWFSYQVAGWAATRSMSHLMLGIVTSSQQHLHAFWTPFLLMHIALPDNISAYSVEDNALSSRALALAPAQVAGAILALCKHFVVVHDAGALRPAAYLMFTLGIAKYIESVWALRQGNLGTIRRSIKKMKPDELSAEEHEGHGFKLNNEQALLLAHDLLYVSKGAFADYSFSLKPVEPDAAIQAVRAFSRSQGWEDMCKVVEMELSLMYDVMYTKAAVGHTWPGYCIRLASPLFTAAALLLFWSDNKDGQSSADVIVTYSLLIVTLVLDVGWLLRSLGSTWTCAFLKHSPYWLLGCSHRLIRSLGFMAVKYHLTSYRMWSSSGTIGQYNLLRESCRRRRGGTTMNISSRLVKMVATEDNWMEYQYGYSKGIALLPFVRDLLFQGIWEILKKTFQPPAQKVYAEVTAQVSVDPDPAGALGESPPPGPPPSAEAAKVEADLHAGQIAHSELGDALDIGPEFQEVVLRWHIATDIFLLCRPSSTTNSGRGSYKYVKVIQELSNYMMFLVAVRPGMLPGLYLLSMHDATREALDKFCCGLHAMPDHERTCCTCSPRDEMHFAEILKAMEPIEGSTSLILSEGRLYAKLMLSRVNANEMDPNDKTDIKKPIAQLKKLMPDLWWSEEDGVGDWSLPMQDMLEQHMLEHILGAWVRLLLHASTRCSRGSHAKQLGRGGDLTTVVWMLADHAALFRIPQHN</sequence>
<keyword evidence="2" id="KW-1133">Transmembrane helix</keyword>
<reference evidence="5" key="1">
    <citation type="journal article" date="2012" name="Nature">
        <title>A physical, genetic and functional sequence assembly of the barley genome.</title>
        <authorList>
            <consortium name="The International Barley Genome Sequencing Consortium"/>
            <person name="Mayer K.F."/>
            <person name="Waugh R."/>
            <person name="Brown J.W."/>
            <person name="Schulman A."/>
            <person name="Langridge P."/>
            <person name="Platzer M."/>
            <person name="Fincher G.B."/>
            <person name="Muehlbauer G.J."/>
            <person name="Sato K."/>
            <person name="Close T.J."/>
            <person name="Wise R.P."/>
            <person name="Stein N."/>
        </authorList>
    </citation>
    <scope>NUCLEOTIDE SEQUENCE [LARGE SCALE GENOMIC DNA]</scope>
    <source>
        <strain evidence="5">cv. Morex</strain>
    </source>
</reference>
<evidence type="ECO:0000313" key="5">
    <source>
        <dbReference type="Proteomes" id="UP000011116"/>
    </source>
</evidence>
<dbReference type="EnsemblPlants" id="HORVU.MOREX.r3.7HG0636120.1">
    <property type="protein sequence ID" value="HORVU.MOREX.r3.7HG0636120.1.CDS1"/>
    <property type="gene ID" value="HORVU.MOREX.r3.7HG0636120"/>
</dbReference>
<keyword evidence="2" id="KW-0812">Transmembrane</keyword>
<name>A0A8I6YFZ0_HORVV</name>
<dbReference type="InterPro" id="IPR007658">
    <property type="entry name" value="DUF594"/>
</dbReference>
<dbReference type="PANTHER" id="PTHR31325">
    <property type="entry name" value="OS01G0798800 PROTEIN-RELATED"/>
    <property type="match status" value="1"/>
</dbReference>
<accession>A0A8I6YFZ0</accession>
<evidence type="ECO:0000256" key="2">
    <source>
        <dbReference type="SAM" id="Phobius"/>
    </source>
</evidence>
<protein>
    <recommendedName>
        <fullName evidence="3">DUF4220 domain-containing protein</fullName>
    </recommendedName>
</protein>
<dbReference type="Proteomes" id="UP000011116">
    <property type="component" value="Chromosome 7H"/>
</dbReference>
<reference evidence="4" key="3">
    <citation type="submission" date="2022-01" db="UniProtKB">
        <authorList>
            <consortium name="EnsemblPlants"/>
        </authorList>
    </citation>
    <scope>IDENTIFICATION</scope>
    <source>
        <strain evidence="4">subsp. vulgare</strain>
    </source>
</reference>
<dbReference type="InterPro" id="IPR025315">
    <property type="entry name" value="DUF4220"/>
</dbReference>
<keyword evidence="2" id="KW-0472">Membrane</keyword>
<feature type="region of interest" description="Disordered" evidence="1">
    <location>
        <begin position="464"/>
        <end position="484"/>
    </location>
</feature>
<keyword evidence="5" id="KW-1185">Reference proteome</keyword>
<dbReference type="Gramene" id="HORVU.MOREX.r3.7HG0636120.1">
    <property type="protein sequence ID" value="HORVU.MOREX.r3.7HG0636120.1.CDS1"/>
    <property type="gene ID" value="HORVU.MOREX.r3.7HG0636120"/>
</dbReference>
<organism evidence="4 5">
    <name type="scientific">Hordeum vulgare subsp. vulgare</name>
    <name type="common">Domesticated barley</name>
    <dbReference type="NCBI Taxonomy" id="112509"/>
    <lineage>
        <taxon>Eukaryota</taxon>
        <taxon>Viridiplantae</taxon>
        <taxon>Streptophyta</taxon>
        <taxon>Embryophyta</taxon>
        <taxon>Tracheophyta</taxon>
        <taxon>Spermatophyta</taxon>
        <taxon>Magnoliopsida</taxon>
        <taxon>Liliopsida</taxon>
        <taxon>Poales</taxon>
        <taxon>Poaceae</taxon>
        <taxon>BOP clade</taxon>
        <taxon>Pooideae</taxon>
        <taxon>Triticodae</taxon>
        <taxon>Triticeae</taxon>
        <taxon>Hordeinae</taxon>
        <taxon>Hordeum</taxon>
    </lineage>
</organism>
<evidence type="ECO:0000313" key="4">
    <source>
        <dbReference type="EnsemblPlants" id="HORVU.MOREX.r3.7HG0636120.1.CDS1"/>
    </source>
</evidence>
<feature type="transmembrane region" description="Helical" evidence="2">
    <location>
        <begin position="20"/>
        <end position="39"/>
    </location>
</feature>
<dbReference type="Pfam" id="PF04578">
    <property type="entry name" value="DUF594"/>
    <property type="match status" value="1"/>
</dbReference>
<proteinExistence type="predicted"/>
<reference evidence="4" key="2">
    <citation type="submission" date="2020-10" db="EMBL/GenBank/DDBJ databases">
        <authorList>
            <person name="Scholz U."/>
            <person name="Mascher M."/>
            <person name="Fiebig A."/>
        </authorList>
    </citation>
    <scope>NUCLEOTIDE SEQUENCE [LARGE SCALE GENOMIC DNA]</scope>
    <source>
        <strain evidence="4">cv. Morex</strain>
    </source>
</reference>
<dbReference type="Pfam" id="PF13968">
    <property type="entry name" value="DUF4220"/>
    <property type="match status" value="1"/>
</dbReference>
<evidence type="ECO:0000259" key="3">
    <source>
        <dbReference type="Pfam" id="PF13968"/>
    </source>
</evidence>
<dbReference type="AlphaFoldDB" id="A0A8I6YFZ0"/>